<dbReference type="InterPro" id="IPR044878">
    <property type="entry name" value="UbiA_sf"/>
</dbReference>
<evidence type="ECO:0000313" key="13">
    <source>
        <dbReference type="EMBL" id="ADJ24380.1"/>
    </source>
</evidence>
<keyword evidence="11" id="KW-0460">Magnesium</keyword>
<dbReference type="GO" id="GO:0005886">
    <property type="term" value="C:plasma membrane"/>
    <property type="evidence" value="ECO:0007669"/>
    <property type="project" value="UniProtKB-SubCell"/>
</dbReference>
<dbReference type="EC" id="2.5.1.39" evidence="11 12"/>
<evidence type="ECO:0000256" key="1">
    <source>
        <dbReference type="ARBA" id="ARBA00001946"/>
    </source>
</evidence>
<feature type="transmembrane region" description="Helical" evidence="11">
    <location>
        <begin position="165"/>
        <end position="184"/>
    </location>
</feature>
<dbReference type="InterPro" id="IPR039653">
    <property type="entry name" value="Prenyltransferase"/>
</dbReference>
<dbReference type="AlphaFoldDB" id="D8JT62"/>
<comment type="cofactor">
    <cofactor evidence="1 11">
        <name>Mg(2+)</name>
        <dbReference type="ChEBI" id="CHEBI:18420"/>
    </cofactor>
</comment>
<evidence type="ECO:0000256" key="2">
    <source>
        <dbReference type="ARBA" id="ARBA00004141"/>
    </source>
</evidence>
<evidence type="ECO:0000256" key="12">
    <source>
        <dbReference type="NCBIfam" id="TIGR01474"/>
    </source>
</evidence>
<dbReference type="EMBL" id="CP002083">
    <property type="protein sequence ID" value="ADJ24380.1"/>
    <property type="molecule type" value="Genomic_DNA"/>
</dbReference>
<feature type="transmembrane region" description="Helical" evidence="11">
    <location>
        <begin position="248"/>
        <end position="272"/>
    </location>
</feature>
<evidence type="ECO:0000256" key="8">
    <source>
        <dbReference type="ARBA" id="ARBA00022692"/>
    </source>
</evidence>
<dbReference type="FunFam" id="1.20.120.1780:FF:000001">
    <property type="entry name" value="4-hydroxybenzoate octaprenyltransferase"/>
    <property type="match status" value="1"/>
</dbReference>
<proteinExistence type="inferred from homology"/>
<dbReference type="Gene3D" id="1.20.120.1780">
    <property type="entry name" value="UbiA prenyltransferase"/>
    <property type="match status" value="1"/>
</dbReference>
<sequence>MGAEVSTNSDSRVADASPSNWVDRWAPVSWRPYLRLGRFDRPIGAWLLLFPCWWSLTLAQVASREPFPDFRSILLFTIGAFAMRASGCAYNDYVDRFIDAKVQRTASRPIPSGQVTPAGALKFVVVMALVGLAVLLQFNWFTVWLGIASLLIVAVYPFAKRVTSYPQIVLGLAFNWGALVGWAAEKGSLDWPAVALYAGCVLWTVGYDTIYAHQDKEDDALLGLGSTALHFGDNTVSYVGAFYGLAGILWLTAGALAGAHLVYFLSVTLVFLQMSWQVATLDIDDPSNCLRRFKSNRDVGIAVFLGLIADMSLSWFAGLS</sequence>
<keyword evidence="6 11" id="KW-0808">Transferase</keyword>
<evidence type="ECO:0000256" key="5">
    <source>
        <dbReference type="ARBA" id="ARBA00022519"/>
    </source>
</evidence>
<dbReference type="GO" id="GO:0008412">
    <property type="term" value="F:4-hydroxybenzoate polyprenyltransferase activity"/>
    <property type="evidence" value="ECO:0007669"/>
    <property type="project" value="UniProtKB-UniRule"/>
</dbReference>
<keyword evidence="14" id="KW-1185">Reference proteome</keyword>
<evidence type="ECO:0000256" key="3">
    <source>
        <dbReference type="ARBA" id="ARBA00005985"/>
    </source>
</evidence>
<keyword evidence="8 11" id="KW-0812">Transmembrane</keyword>
<organism evidence="13 14">
    <name type="scientific">Hyphomicrobium denitrificans (strain ATCC 51888 / DSM 1869 / NCIMB 11706 / TK 0415)</name>
    <dbReference type="NCBI Taxonomy" id="582899"/>
    <lineage>
        <taxon>Bacteria</taxon>
        <taxon>Pseudomonadati</taxon>
        <taxon>Pseudomonadota</taxon>
        <taxon>Alphaproteobacteria</taxon>
        <taxon>Hyphomicrobiales</taxon>
        <taxon>Hyphomicrobiaceae</taxon>
        <taxon>Hyphomicrobium</taxon>
    </lineage>
</organism>
<feature type="transmembrane region" description="Helical" evidence="11">
    <location>
        <begin position="299"/>
        <end position="317"/>
    </location>
</feature>
<dbReference type="NCBIfam" id="TIGR01474">
    <property type="entry name" value="ubiA_proteo"/>
    <property type="match status" value="1"/>
</dbReference>
<evidence type="ECO:0000256" key="6">
    <source>
        <dbReference type="ARBA" id="ARBA00022679"/>
    </source>
</evidence>
<accession>D8JT62</accession>
<dbReference type="RefSeq" id="WP_013216539.1">
    <property type="nucleotide sequence ID" value="NC_014313.1"/>
</dbReference>
<dbReference type="HOGENOM" id="CLU_034879_0_2_5"/>
<feature type="transmembrane region" description="Helical" evidence="11">
    <location>
        <begin position="115"/>
        <end position="135"/>
    </location>
</feature>
<evidence type="ECO:0000256" key="9">
    <source>
        <dbReference type="ARBA" id="ARBA00022989"/>
    </source>
</evidence>
<evidence type="ECO:0000256" key="4">
    <source>
        <dbReference type="ARBA" id="ARBA00022475"/>
    </source>
</evidence>
<dbReference type="GO" id="GO:0006744">
    <property type="term" value="P:ubiquinone biosynthetic process"/>
    <property type="evidence" value="ECO:0007669"/>
    <property type="project" value="UniProtKB-UniRule"/>
</dbReference>
<dbReference type="Gene3D" id="1.10.357.140">
    <property type="entry name" value="UbiA prenyltransferase"/>
    <property type="match status" value="1"/>
</dbReference>
<dbReference type="KEGG" id="hdn:Hden_2584"/>
<comment type="catalytic activity">
    <reaction evidence="11">
        <text>all-trans-octaprenyl diphosphate + 4-hydroxybenzoate = 4-hydroxy-3-(all-trans-octaprenyl)benzoate + diphosphate</text>
        <dbReference type="Rhea" id="RHEA:27782"/>
        <dbReference type="ChEBI" id="CHEBI:1617"/>
        <dbReference type="ChEBI" id="CHEBI:17879"/>
        <dbReference type="ChEBI" id="CHEBI:33019"/>
        <dbReference type="ChEBI" id="CHEBI:57711"/>
        <dbReference type="EC" id="2.5.1.39"/>
    </reaction>
</comment>
<keyword evidence="9 11" id="KW-1133">Transmembrane helix</keyword>
<dbReference type="OrthoDB" id="9782418at2"/>
<comment type="similarity">
    <text evidence="3 11">Belongs to the UbiA prenyltransferase family.</text>
</comment>
<dbReference type="PROSITE" id="PS00943">
    <property type="entry name" value="UBIA"/>
    <property type="match status" value="1"/>
</dbReference>
<dbReference type="PANTHER" id="PTHR11048:SF28">
    <property type="entry name" value="4-HYDROXYBENZOATE POLYPRENYLTRANSFERASE, MITOCHONDRIAL"/>
    <property type="match status" value="1"/>
</dbReference>
<evidence type="ECO:0000256" key="7">
    <source>
        <dbReference type="ARBA" id="ARBA00022688"/>
    </source>
</evidence>
<dbReference type="PANTHER" id="PTHR11048">
    <property type="entry name" value="PRENYLTRANSFERASES"/>
    <property type="match status" value="1"/>
</dbReference>
<evidence type="ECO:0000313" key="14">
    <source>
        <dbReference type="Proteomes" id="UP000002033"/>
    </source>
</evidence>
<reference evidence="14" key="1">
    <citation type="journal article" date="2011" name="J. Bacteriol.">
        <title>Genome sequences of eight morphologically diverse alphaproteobacteria.</title>
        <authorList>
            <consortium name="US DOE Joint Genome Institute"/>
            <person name="Brown P.J."/>
            <person name="Kysela D.T."/>
            <person name="Buechlein A."/>
            <person name="Hemmerich C."/>
            <person name="Brun Y.V."/>
        </authorList>
    </citation>
    <scope>NUCLEOTIDE SEQUENCE [LARGE SCALE GENOMIC DNA]</scope>
    <source>
        <strain evidence="14">ATCC 51888 / DSM 1869 / NCIB 11706 / TK 0415</strain>
    </source>
</reference>
<dbReference type="eggNOG" id="COG0382">
    <property type="taxonomic scope" value="Bacteria"/>
</dbReference>
<comment type="function">
    <text evidence="11">Catalyzes the prenylation of para-hydroxybenzoate (PHB) with an all-trans polyprenyl group. Mediates the second step in the final reaction sequence of ubiquinone-8 (UQ-8) biosynthesis, which is the condensation of the polyisoprenoid side chain with PHB, generating the first membrane-bound Q intermediate 3-octaprenyl-4-hydroxybenzoate.</text>
</comment>
<feature type="transmembrane region" description="Helical" evidence="11">
    <location>
        <begin position="43"/>
        <end position="61"/>
    </location>
</feature>
<name>D8JT62_HYPDA</name>
<comment type="subcellular location">
    <subcellularLocation>
        <location evidence="11">Cell inner membrane</location>
        <topology evidence="11">Multi-pass membrane protein</topology>
    </subcellularLocation>
    <subcellularLocation>
        <location evidence="2">Membrane</location>
        <topology evidence="2">Multi-pass membrane protein</topology>
    </subcellularLocation>
</comment>
<keyword evidence="7 11" id="KW-0831">Ubiquinone biosynthesis</keyword>
<keyword evidence="5 11" id="KW-0997">Cell inner membrane</keyword>
<dbReference type="UniPathway" id="UPA00232"/>
<dbReference type="InterPro" id="IPR006370">
    <property type="entry name" value="HB_polyprenyltransferase-like"/>
</dbReference>
<keyword evidence="10 11" id="KW-0472">Membrane</keyword>
<evidence type="ECO:0000256" key="11">
    <source>
        <dbReference type="HAMAP-Rule" id="MF_01635"/>
    </source>
</evidence>
<feature type="transmembrane region" description="Helical" evidence="11">
    <location>
        <begin position="73"/>
        <end position="94"/>
    </location>
</feature>
<evidence type="ECO:0000256" key="10">
    <source>
        <dbReference type="ARBA" id="ARBA00023136"/>
    </source>
</evidence>
<dbReference type="STRING" id="582899.Hden_2584"/>
<dbReference type="HAMAP" id="MF_01635">
    <property type="entry name" value="UbiA"/>
    <property type="match status" value="1"/>
</dbReference>
<dbReference type="Pfam" id="PF01040">
    <property type="entry name" value="UbiA"/>
    <property type="match status" value="1"/>
</dbReference>
<protein>
    <recommendedName>
        <fullName evidence="11 12">4-hydroxybenzoate octaprenyltransferase</fullName>
        <ecNumber evidence="11 12">2.5.1.39</ecNumber>
    </recommendedName>
    <alternativeName>
        <fullName evidence="11">4-HB polyprenyltransferase</fullName>
    </alternativeName>
</protein>
<gene>
    <name evidence="11" type="primary">ubiA</name>
    <name evidence="13" type="ordered locus">Hden_2584</name>
</gene>
<dbReference type="InterPro" id="IPR030470">
    <property type="entry name" value="UbiA_prenylTrfase_CS"/>
</dbReference>
<dbReference type="CDD" id="cd13959">
    <property type="entry name" value="PT_UbiA_COQ2"/>
    <property type="match status" value="1"/>
</dbReference>
<comment type="pathway">
    <text evidence="11">Cofactor biosynthesis; ubiquinone biosynthesis.</text>
</comment>
<keyword evidence="4 11" id="KW-1003">Cell membrane</keyword>
<dbReference type="Proteomes" id="UP000002033">
    <property type="component" value="Chromosome"/>
</dbReference>
<feature type="transmembrane region" description="Helical" evidence="11">
    <location>
        <begin position="141"/>
        <end position="158"/>
    </location>
</feature>
<dbReference type="InterPro" id="IPR000537">
    <property type="entry name" value="UbiA_prenyltransferase"/>
</dbReference>
<dbReference type="FunFam" id="1.10.357.140:FF:000003">
    <property type="entry name" value="4-hydroxybenzoate polyprenyltransferase, mitochondrial"/>
    <property type="match status" value="1"/>
</dbReference>